<name>A0A5P2CWQ6_STRVZ</name>
<dbReference type="GO" id="GO:0006950">
    <property type="term" value="P:response to stress"/>
    <property type="evidence" value="ECO:0007669"/>
    <property type="project" value="TreeGrafter"/>
</dbReference>
<dbReference type="Pfam" id="PF01047">
    <property type="entry name" value="MarR"/>
    <property type="match status" value="1"/>
</dbReference>
<dbReference type="PANTHER" id="PTHR33164:SF99">
    <property type="entry name" value="MARR FAMILY REGULATORY PROTEIN"/>
    <property type="match status" value="1"/>
</dbReference>
<protein>
    <submittedName>
        <fullName evidence="2">MarR family transcriptional regulator</fullName>
    </submittedName>
</protein>
<sequence length="150" mass="16092">MTTSPGTGTHAQAIAERQLCGLVNGLAQRITEHVRERATALGITAPQATALREMSGPMTMRELAERMSCEPSNTTFVVDKLEKQGLVERHPHPTDRRAKHLVLTAEGTALRTRLLELLAVDSPLSGLTPQEQRVLHGLLDQAIATGGASG</sequence>
<evidence type="ECO:0000313" key="2">
    <source>
        <dbReference type="EMBL" id="QES47336.1"/>
    </source>
</evidence>
<dbReference type="EMBL" id="CP029190">
    <property type="protein sequence ID" value="QES47336.1"/>
    <property type="molecule type" value="Genomic_DNA"/>
</dbReference>
<feature type="domain" description="HTH marR-type" evidence="1">
    <location>
        <begin position="16"/>
        <end position="144"/>
    </location>
</feature>
<dbReference type="Gene3D" id="1.10.10.10">
    <property type="entry name" value="Winged helix-like DNA-binding domain superfamily/Winged helix DNA-binding domain"/>
    <property type="match status" value="1"/>
</dbReference>
<evidence type="ECO:0000259" key="1">
    <source>
        <dbReference type="PROSITE" id="PS50995"/>
    </source>
</evidence>
<dbReference type="SMART" id="SM00347">
    <property type="entry name" value="HTH_MARR"/>
    <property type="match status" value="1"/>
</dbReference>
<organism evidence="2 3">
    <name type="scientific">Streptomyces venezuelae</name>
    <dbReference type="NCBI Taxonomy" id="54571"/>
    <lineage>
        <taxon>Bacteria</taxon>
        <taxon>Bacillati</taxon>
        <taxon>Actinomycetota</taxon>
        <taxon>Actinomycetes</taxon>
        <taxon>Kitasatosporales</taxon>
        <taxon>Streptomycetaceae</taxon>
        <taxon>Streptomyces</taxon>
    </lineage>
</organism>
<dbReference type="InterPro" id="IPR036390">
    <property type="entry name" value="WH_DNA-bd_sf"/>
</dbReference>
<dbReference type="AlphaFoldDB" id="A0A5P2CWQ6"/>
<accession>A0A5P2CWQ6</accession>
<dbReference type="OrthoDB" id="4807076at2"/>
<evidence type="ECO:0000313" key="3">
    <source>
        <dbReference type="Proteomes" id="UP000325211"/>
    </source>
</evidence>
<dbReference type="InterPro" id="IPR000835">
    <property type="entry name" value="HTH_MarR-typ"/>
</dbReference>
<proteinExistence type="predicted"/>
<dbReference type="PANTHER" id="PTHR33164">
    <property type="entry name" value="TRANSCRIPTIONAL REGULATOR, MARR FAMILY"/>
    <property type="match status" value="1"/>
</dbReference>
<dbReference type="InterPro" id="IPR036388">
    <property type="entry name" value="WH-like_DNA-bd_sf"/>
</dbReference>
<gene>
    <name evidence="2" type="ORF">DEJ50_05340</name>
</gene>
<dbReference type="InterPro" id="IPR039422">
    <property type="entry name" value="MarR/SlyA-like"/>
</dbReference>
<dbReference type="Proteomes" id="UP000325211">
    <property type="component" value="Chromosome"/>
</dbReference>
<dbReference type="PROSITE" id="PS50995">
    <property type="entry name" value="HTH_MARR_2"/>
    <property type="match status" value="1"/>
</dbReference>
<dbReference type="PRINTS" id="PR00598">
    <property type="entry name" value="HTHMARR"/>
</dbReference>
<dbReference type="GO" id="GO:0003700">
    <property type="term" value="F:DNA-binding transcription factor activity"/>
    <property type="evidence" value="ECO:0007669"/>
    <property type="project" value="InterPro"/>
</dbReference>
<dbReference type="SUPFAM" id="SSF46785">
    <property type="entry name" value="Winged helix' DNA-binding domain"/>
    <property type="match status" value="1"/>
</dbReference>
<reference evidence="2 3" key="1">
    <citation type="submission" date="2018-05" db="EMBL/GenBank/DDBJ databases">
        <title>Streptomyces venezuelae.</title>
        <authorList>
            <person name="Kim W."/>
            <person name="Lee N."/>
            <person name="Cho B.-K."/>
        </authorList>
    </citation>
    <scope>NUCLEOTIDE SEQUENCE [LARGE SCALE GENOMIC DNA]</scope>
    <source>
        <strain evidence="2 3">ATCC 21782</strain>
    </source>
</reference>
<dbReference type="RefSeq" id="WP_150206404.1">
    <property type="nucleotide sequence ID" value="NZ_CP029190.1"/>
</dbReference>